<keyword evidence="9" id="KW-1185">Reference proteome</keyword>
<dbReference type="Pfam" id="PF00990">
    <property type="entry name" value="GGDEF"/>
    <property type="match status" value="1"/>
</dbReference>
<dbReference type="GO" id="GO:0052621">
    <property type="term" value="F:diguanylate cyclase activity"/>
    <property type="evidence" value="ECO:0007669"/>
    <property type="project" value="UniProtKB-EC"/>
</dbReference>
<comment type="cofactor">
    <cofactor evidence="1">
        <name>Mg(2+)</name>
        <dbReference type="ChEBI" id="CHEBI:18420"/>
    </cofactor>
</comment>
<gene>
    <name evidence="8" type="ordered locus">Thivi_0065</name>
</gene>
<feature type="domain" description="GGDEF" evidence="7">
    <location>
        <begin position="341"/>
        <end position="473"/>
    </location>
</feature>
<evidence type="ECO:0000256" key="2">
    <source>
        <dbReference type="ARBA" id="ARBA00012528"/>
    </source>
</evidence>
<keyword evidence="4" id="KW-0175">Coiled coil</keyword>
<dbReference type="eggNOG" id="COG3706">
    <property type="taxonomic scope" value="Bacteria"/>
</dbReference>
<evidence type="ECO:0000256" key="3">
    <source>
        <dbReference type="ARBA" id="ARBA00034247"/>
    </source>
</evidence>
<dbReference type="NCBIfam" id="TIGR00254">
    <property type="entry name" value="GGDEF"/>
    <property type="match status" value="1"/>
</dbReference>
<dbReference type="Gene3D" id="6.10.340.10">
    <property type="match status" value="1"/>
</dbReference>
<dbReference type="CDD" id="cd01949">
    <property type="entry name" value="GGDEF"/>
    <property type="match status" value="1"/>
</dbReference>
<dbReference type="InterPro" id="IPR003660">
    <property type="entry name" value="HAMP_dom"/>
</dbReference>
<proteinExistence type="predicted"/>
<evidence type="ECO:0000256" key="5">
    <source>
        <dbReference type="SAM" id="Phobius"/>
    </source>
</evidence>
<dbReference type="Pfam" id="PF00672">
    <property type="entry name" value="HAMP"/>
    <property type="match status" value="1"/>
</dbReference>
<dbReference type="InterPro" id="IPR029787">
    <property type="entry name" value="Nucleotide_cyclase"/>
</dbReference>
<dbReference type="STRING" id="765911.Thivi_0065"/>
<evidence type="ECO:0000256" key="1">
    <source>
        <dbReference type="ARBA" id="ARBA00001946"/>
    </source>
</evidence>
<dbReference type="EC" id="2.7.7.65" evidence="2"/>
<evidence type="ECO:0000313" key="8">
    <source>
        <dbReference type="EMBL" id="AFL72153.1"/>
    </source>
</evidence>
<dbReference type="SUPFAM" id="SSF158472">
    <property type="entry name" value="HAMP domain-like"/>
    <property type="match status" value="1"/>
</dbReference>
<feature type="domain" description="HAMP" evidence="6">
    <location>
        <begin position="207"/>
        <end position="259"/>
    </location>
</feature>
<dbReference type="AlphaFoldDB" id="I3Y585"/>
<comment type="catalytic activity">
    <reaction evidence="3">
        <text>2 GTP = 3',3'-c-di-GMP + 2 diphosphate</text>
        <dbReference type="Rhea" id="RHEA:24898"/>
        <dbReference type="ChEBI" id="CHEBI:33019"/>
        <dbReference type="ChEBI" id="CHEBI:37565"/>
        <dbReference type="ChEBI" id="CHEBI:58805"/>
        <dbReference type="EC" id="2.7.7.65"/>
    </reaction>
</comment>
<dbReference type="GO" id="GO:0007165">
    <property type="term" value="P:signal transduction"/>
    <property type="evidence" value="ECO:0007669"/>
    <property type="project" value="InterPro"/>
</dbReference>
<reference evidence="8 9" key="1">
    <citation type="submission" date="2012-06" db="EMBL/GenBank/DDBJ databases">
        <title>Complete sequence of Thiocystis violascens DSM 198.</title>
        <authorList>
            <consortium name="US DOE Joint Genome Institute"/>
            <person name="Lucas S."/>
            <person name="Han J."/>
            <person name="Lapidus A."/>
            <person name="Cheng J.-F."/>
            <person name="Goodwin L."/>
            <person name="Pitluck S."/>
            <person name="Peters L."/>
            <person name="Ovchinnikova G."/>
            <person name="Teshima H."/>
            <person name="Detter J.C."/>
            <person name="Han C."/>
            <person name="Tapia R."/>
            <person name="Land M."/>
            <person name="Hauser L."/>
            <person name="Kyrpides N."/>
            <person name="Ivanova N."/>
            <person name="Pagani I."/>
            <person name="Vogl K."/>
            <person name="Liu Z."/>
            <person name="Frigaard N.-U."/>
            <person name="Bryant D."/>
            <person name="Woyke T."/>
        </authorList>
    </citation>
    <scope>NUCLEOTIDE SEQUENCE [LARGE SCALE GENOMIC DNA]</scope>
    <source>
        <strain evidence="9">ATCC 17096 / DSM 198 / 6111</strain>
    </source>
</reference>
<evidence type="ECO:0000313" key="9">
    <source>
        <dbReference type="Proteomes" id="UP000006062"/>
    </source>
</evidence>
<dbReference type="PANTHER" id="PTHR45138:SF9">
    <property type="entry name" value="DIGUANYLATE CYCLASE DGCM-RELATED"/>
    <property type="match status" value="1"/>
</dbReference>
<dbReference type="PROSITE" id="PS50885">
    <property type="entry name" value="HAMP"/>
    <property type="match status" value="1"/>
</dbReference>
<keyword evidence="5" id="KW-1133">Transmembrane helix</keyword>
<dbReference type="CDD" id="cd06225">
    <property type="entry name" value="HAMP"/>
    <property type="match status" value="1"/>
</dbReference>
<evidence type="ECO:0000259" key="7">
    <source>
        <dbReference type="PROSITE" id="PS50887"/>
    </source>
</evidence>
<dbReference type="SUPFAM" id="SSF55073">
    <property type="entry name" value="Nucleotide cyclase"/>
    <property type="match status" value="1"/>
</dbReference>
<dbReference type="GO" id="GO:0016020">
    <property type="term" value="C:membrane"/>
    <property type="evidence" value="ECO:0007669"/>
    <property type="project" value="InterPro"/>
</dbReference>
<feature type="coiled-coil region" evidence="4">
    <location>
        <begin position="265"/>
        <end position="292"/>
    </location>
</feature>
<name>I3Y585_THIV6</name>
<dbReference type="SMART" id="SM00267">
    <property type="entry name" value="GGDEF"/>
    <property type="match status" value="1"/>
</dbReference>
<dbReference type="OrthoDB" id="9812260at2"/>
<dbReference type="eggNOG" id="COG5000">
    <property type="taxonomic scope" value="Bacteria"/>
</dbReference>
<dbReference type="InterPro" id="IPR050469">
    <property type="entry name" value="Diguanylate_Cyclase"/>
</dbReference>
<dbReference type="EMBL" id="CP003154">
    <property type="protein sequence ID" value="AFL72153.1"/>
    <property type="molecule type" value="Genomic_DNA"/>
</dbReference>
<dbReference type="InterPro" id="IPR043128">
    <property type="entry name" value="Rev_trsase/Diguanyl_cyclase"/>
</dbReference>
<sequence length="484" mass="53727">MHLTIRRKFFLSHFFAVLLVSGSIGSYFYLSAVSSLTTSIQLRLENTAALVGQILEARELDRIRAPADRERPEYQRHLALLRTLERTNPDIAFLYVMRHDGSQVTFVLDSDPSERQATPGQIYASHTPSLLRGFQHPSVDDRLYTDDWGSFMSGYAPLRNGNGEYLVGLDLRAEEFARKLQDIRIAGGLSLVLSILLAFAFSHALSAQMLRPVRMLIARCRRIATGELDRFVELRNGDELEQLVDAFNAMFMRLAESRAHADGARAALQQARDHLEQRIGERTRELVDLNARLLREVAERARAEELLAHSARSDPLTGLMNRRAMLEHLEYQATRFERSQTPFVLGMGDLDHFKAVNDAHGHDAGDQALVQTAACLTQSLRAQDLVARWGGEEFLILLPETDLDGGARVAEKVRETIAATALDIGPTGLRLTISLGLAAYGPGQTLGQCIKAADEALYTAKRQGRNRIVVAGSAAVESKSRPTS</sequence>
<dbReference type="Proteomes" id="UP000006062">
    <property type="component" value="Chromosome"/>
</dbReference>
<dbReference type="SMART" id="SM00304">
    <property type="entry name" value="HAMP"/>
    <property type="match status" value="1"/>
</dbReference>
<dbReference type="FunFam" id="3.30.70.270:FF:000001">
    <property type="entry name" value="Diguanylate cyclase domain protein"/>
    <property type="match status" value="1"/>
</dbReference>
<keyword evidence="5" id="KW-0472">Membrane</keyword>
<dbReference type="HOGENOM" id="CLU_602386_0_0_6"/>
<organism evidence="8 9">
    <name type="scientific">Thiocystis violascens (strain ATCC 17096 / DSM 198 / 6111)</name>
    <name type="common">Chromatium violascens</name>
    <dbReference type="NCBI Taxonomy" id="765911"/>
    <lineage>
        <taxon>Bacteria</taxon>
        <taxon>Pseudomonadati</taxon>
        <taxon>Pseudomonadota</taxon>
        <taxon>Gammaproteobacteria</taxon>
        <taxon>Chromatiales</taxon>
        <taxon>Chromatiaceae</taxon>
        <taxon>Thiocystis</taxon>
    </lineage>
</organism>
<dbReference type="Gene3D" id="3.30.70.270">
    <property type="match status" value="1"/>
</dbReference>
<dbReference type="PROSITE" id="PS50887">
    <property type="entry name" value="GGDEF"/>
    <property type="match status" value="1"/>
</dbReference>
<accession>I3Y585</accession>
<feature type="transmembrane region" description="Helical" evidence="5">
    <location>
        <begin position="185"/>
        <end position="205"/>
    </location>
</feature>
<evidence type="ECO:0000256" key="4">
    <source>
        <dbReference type="SAM" id="Coils"/>
    </source>
</evidence>
<evidence type="ECO:0000259" key="6">
    <source>
        <dbReference type="PROSITE" id="PS50885"/>
    </source>
</evidence>
<protein>
    <recommendedName>
        <fullName evidence="2">diguanylate cyclase</fullName>
        <ecNumber evidence="2">2.7.7.65</ecNumber>
    </recommendedName>
</protein>
<keyword evidence="5" id="KW-0812">Transmembrane</keyword>
<dbReference type="RefSeq" id="WP_014776662.1">
    <property type="nucleotide sequence ID" value="NC_018012.1"/>
</dbReference>
<dbReference type="KEGG" id="tvi:Thivi_0065"/>
<dbReference type="InterPro" id="IPR000160">
    <property type="entry name" value="GGDEF_dom"/>
</dbReference>
<dbReference type="PANTHER" id="PTHR45138">
    <property type="entry name" value="REGULATORY COMPONENTS OF SENSORY TRANSDUCTION SYSTEM"/>
    <property type="match status" value="1"/>
</dbReference>